<dbReference type="InterPro" id="IPR006224">
    <property type="entry name" value="PsdUridine_synth_RluA-like_CS"/>
</dbReference>
<dbReference type="InterPro" id="IPR006145">
    <property type="entry name" value="PsdUridine_synth_RsuA/RluA"/>
</dbReference>
<dbReference type="InterPro" id="IPR020103">
    <property type="entry name" value="PsdUridine_synth_cat_dom_sf"/>
</dbReference>
<dbReference type="NCBIfam" id="TIGR00005">
    <property type="entry name" value="rluA_subfam"/>
    <property type="match status" value="1"/>
</dbReference>
<comment type="function">
    <text evidence="6">Responsible for synthesis of pseudouridine from uracil.</text>
</comment>
<dbReference type="InterPro" id="IPR006225">
    <property type="entry name" value="PsdUridine_synth_RluC/D"/>
</dbReference>
<dbReference type="PANTHER" id="PTHR21600:SF44">
    <property type="entry name" value="RIBOSOMAL LARGE SUBUNIT PSEUDOURIDINE SYNTHASE D"/>
    <property type="match status" value="1"/>
</dbReference>
<dbReference type="GO" id="GO:0000455">
    <property type="term" value="P:enzyme-directed rRNA pseudouridine synthesis"/>
    <property type="evidence" value="ECO:0007669"/>
    <property type="project" value="UniProtKB-ARBA"/>
</dbReference>
<dbReference type="Pfam" id="PF01479">
    <property type="entry name" value="S4"/>
    <property type="match status" value="1"/>
</dbReference>
<evidence type="ECO:0000256" key="6">
    <source>
        <dbReference type="RuleBase" id="RU362028"/>
    </source>
</evidence>
<keyword evidence="3 6" id="KW-0413">Isomerase</keyword>
<organism evidence="8 9">
    <name type="scientific">Parabacteroides chartae</name>
    <dbReference type="NCBI Taxonomy" id="1037355"/>
    <lineage>
        <taxon>Bacteria</taxon>
        <taxon>Pseudomonadati</taxon>
        <taxon>Bacteroidota</taxon>
        <taxon>Bacteroidia</taxon>
        <taxon>Bacteroidales</taxon>
        <taxon>Tannerellaceae</taxon>
        <taxon>Parabacteroides</taxon>
    </lineage>
</organism>
<evidence type="ECO:0000313" key="9">
    <source>
        <dbReference type="Proteomes" id="UP000190852"/>
    </source>
</evidence>
<evidence type="ECO:0000313" key="8">
    <source>
        <dbReference type="EMBL" id="SKB78810.1"/>
    </source>
</evidence>
<dbReference type="InterPro" id="IPR002942">
    <property type="entry name" value="S4_RNA-bd"/>
</dbReference>
<dbReference type="GO" id="GO:0120159">
    <property type="term" value="F:rRNA pseudouridine synthase activity"/>
    <property type="evidence" value="ECO:0007669"/>
    <property type="project" value="UniProtKB-ARBA"/>
</dbReference>
<dbReference type="GO" id="GO:0003723">
    <property type="term" value="F:RNA binding"/>
    <property type="evidence" value="ECO:0007669"/>
    <property type="project" value="UniProtKB-KW"/>
</dbReference>
<sequence length="364" mass="41604">MNNSWEEIEEDPLKDLLADDDISEDDELEESPTLYEHFRFVADKGQSLLRVDKFLVDRMMNATRNRIQLAAEAGAILVNGTPVKSNYRVKPMDVVTLVMTRPRRELEIIPENIPLNIVYEDDDLLVVNKPAGLVVHPGHGNYTGTLVNALAYYLKDDPSYDPSDPRLGLVHRIDKDTSGLLVVAKKPETKANLSMQFFHKTTKRNYRALVWGIVQENEGRIEGNIGRDPKDRMQMTVFPDGDQGKTAVTHYTVLERLGYVTLVECRLETGRTHQIRAHMKYIGHILFNDARYGGNDILKGTTFSKYKQFVQNCFAICPRQALHAKTLGFVHPSTGQEMFFDTDMPDDMTQLINKWRTYVNNKEL</sequence>
<evidence type="ECO:0000259" key="7">
    <source>
        <dbReference type="SMART" id="SM00363"/>
    </source>
</evidence>
<evidence type="ECO:0000256" key="1">
    <source>
        <dbReference type="ARBA" id="ARBA00010876"/>
    </source>
</evidence>
<dbReference type="InterPro" id="IPR036986">
    <property type="entry name" value="S4_RNA-bd_sf"/>
</dbReference>
<dbReference type="Gene3D" id="3.30.2350.10">
    <property type="entry name" value="Pseudouridine synthase"/>
    <property type="match status" value="1"/>
</dbReference>
<keyword evidence="9" id="KW-1185">Reference proteome</keyword>
<protein>
    <recommendedName>
        <fullName evidence="6">Pseudouridine synthase</fullName>
        <ecNumber evidence="6">5.4.99.-</ecNumber>
    </recommendedName>
</protein>
<dbReference type="PANTHER" id="PTHR21600">
    <property type="entry name" value="MITOCHONDRIAL RNA PSEUDOURIDINE SYNTHASE"/>
    <property type="match status" value="1"/>
</dbReference>
<gene>
    <name evidence="8" type="ORF">SAMN05660349_02784</name>
</gene>
<dbReference type="CDD" id="cd00165">
    <property type="entry name" value="S4"/>
    <property type="match status" value="1"/>
</dbReference>
<evidence type="ECO:0000256" key="3">
    <source>
        <dbReference type="ARBA" id="ARBA00023235"/>
    </source>
</evidence>
<name>A0A1T5E4Q8_9BACT</name>
<dbReference type="SUPFAM" id="SSF55174">
    <property type="entry name" value="Alpha-L RNA-binding motif"/>
    <property type="match status" value="1"/>
</dbReference>
<dbReference type="PROSITE" id="PS01129">
    <property type="entry name" value="PSI_RLU"/>
    <property type="match status" value="1"/>
</dbReference>
<feature type="active site" evidence="4">
    <location>
        <position position="174"/>
    </location>
</feature>
<dbReference type="SUPFAM" id="SSF55120">
    <property type="entry name" value="Pseudouridine synthase"/>
    <property type="match status" value="1"/>
</dbReference>
<dbReference type="FunFam" id="3.30.2350.10:FF:000006">
    <property type="entry name" value="Pseudouridine synthase"/>
    <property type="match status" value="1"/>
</dbReference>
<dbReference type="RefSeq" id="WP_079684202.1">
    <property type="nucleotide sequence ID" value="NZ_FUYQ01000023.1"/>
</dbReference>
<dbReference type="InterPro" id="IPR050188">
    <property type="entry name" value="RluA_PseudoU_synthase"/>
</dbReference>
<proteinExistence type="inferred from homology"/>
<evidence type="ECO:0000256" key="5">
    <source>
        <dbReference type="PROSITE-ProRule" id="PRU00182"/>
    </source>
</evidence>
<reference evidence="9" key="1">
    <citation type="submission" date="2017-02" db="EMBL/GenBank/DDBJ databases">
        <authorList>
            <person name="Varghese N."/>
            <person name="Submissions S."/>
        </authorList>
    </citation>
    <scope>NUCLEOTIDE SEQUENCE [LARGE SCALE GENOMIC DNA]</scope>
    <source>
        <strain evidence="9">DSM 24967</strain>
    </source>
</reference>
<dbReference type="EC" id="5.4.99.-" evidence="6"/>
<comment type="similarity">
    <text evidence="1 6">Belongs to the pseudouridine synthase RluA family.</text>
</comment>
<accession>A0A1T5E4Q8</accession>
<dbReference type="Gene3D" id="3.10.290.10">
    <property type="entry name" value="RNA-binding S4 domain"/>
    <property type="match status" value="1"/>
</dbReference>
<dbReference type="CDD" id="cd02869">
    <property type="entry name" value="PseudoU_synth_RluA_like"/>
    <property type="match status" value="1"/>
</dbReference>
<dbReference type="Proteomes" id="UP000190852">
    <property type="component" value="Unassembled WGS sequence"/>
</dbReference>
<dbReference type="EMBL" id="FUYQ01000023">
    <property type="protein sequence ID" value="SKB78810.1"/>
    <property type="molecule type" value="Genomic_DNA"/>
</dbReference>
<dbReference type="SMART" id="SM00363">
    <property type="entry name" value="S4"/>
    <property type="match status" value="1"/>
</dbReference>
<comment type="catalytic activity">
    <reaction evidence="6">
        <text>a uridine in RNA = a pseudouridine in RNA</text>
        <dbReference type="Rhea" id="RHEA:48348"/>
        <dbReference type="Rhea" id="RHEA-COMP:12068"/>
        <dbReference type="Rhea" id="RHEA-COMP:12069"/>
        <dbReference type="ChEBI" id="CHEBI:65314"/>
        <dbReference type="ChEBI" id="CHEBI:65315"/>
    </reaction>
</comment>
<evidence type="ECO:0000256" key="2">
    <source>
        <dbReference type="ARBA" id="ARBA00022884"/>
    </source>
</evidence>
<dbReference type="AlphaFoldDB" id="A0A1T5E4Q8"/>
<keyword evidence="2 5" id="KW-0694">RNA-binding</keyword>
<dbReference type="PROSITE" id="PS50889">
    <property type="entry name" value="S4"/>
    <property type="match status" value="1"/>
</dbReference>
<feature type="domain" description="RNA-binding S4" evidence="7">
    <location>
        <begin position="49"/>
        <end position="114"/>
    </location>
</feature>
<evidence type="ECO:0000256" key="4">
    <source>
        <dbReference type="PIRSR" id="PIRSR606225-1"/>
    </source>
</evidence>
<dbReference type="Pfam" id="PF00849">
    <property type="entry name" value="PseudoU_synth_2"/>
    <property type="match status" value="1"/>
</dbReference>